<protein>
    <submittedName>
        <fullName evidence="2">Uncharacterized protein</fullName>
    </submittedName>
</protein>
<dbReference type="OrthoDB" id="3606402at2"/>
<proteinExistence type="predicted"/>
<keyword evidence="3" id="KW-1185">Reference proteome</keyword>
<name>A0A0N9I2T5_9PSEU</name>
<dbReference type="KEGG" id="kphy:AOZ06_39015"/>
<evidence type="ECO:0000256" key="1">
    <source>
        <dbReference type="SAM" id="MobiDB-lite"/>
    </source>
</evidence>
<evidence type="ECO:0000313" key="3">
    <source>
        <dbReference type="Proteomes" id="UP000063699"/>
    </source>
</evidence>
<dbReference type="Proteomes" id="UP000063699">
    <property type="component" value="Chromosome"/>
</dbReference>
<feature type="region of interest" description="Disordered" evidence="1">
    <location>
        <begin position="154"/>
        <end position="194"/>
    </location>
</feature>
<reference evidence="2 3" key="1">
    <citation type="submission" date="2015-07" db="EMBL/GenBank/DDBJ databases">
        <title>Genome sequencing of Kibdelosporangium phytohabitans.</title>
        <authorList>
            <person name="Qin S."/>
            <person name="Xing K."/>
        </authorList>
    </citation>
    <scope>NUCLEOTIDE SEQUENCE [LARGE SCALE GENOMIC DNA]</scope>
    <source>
        <strain evidence="2 3">KLBMP1111</strain>
    </source>
</reference>
<evidence type="ECO:0000313" key="2">
    <source>
        <dbReference type="EMBL" id="ALG12067.1"/>
    </source>
</evidence>
<sequence length="288" mass="29086">MRIKNDEGMNEMRVESLKLVTAGLAVAAGALLSACSGQDAAAPGGTVDVAQKNQTQQLQGNTGVTDKSGKNVNCSTNGGKVGPHKVDLIAVQTNAGIVGCTEAFTVITEYYKNAGNSEGTGRHLTVQGWQCAADTGARGTGSIGCDKDGLSFHTSDVAPSKQSDGTGAGGTPVDKPDATPRRPAGDSPAEDINCSRLTGSKVGAAGGPKVDAIAIGNPNGNPGCETAFNVLTEYFAKAPHGEGPGRRVLDIQGRWSCAKAAEPEGSQGVVHCGQDGPDGLSIETAPAK</sequence>
<organism evidence="2 3">
    <name type="scientific">Kibdelosporangium phytohabitans</name>
    <dbReference type="NCBI Taxonomy" id="860235"/>
    <lineage>
        <taxon>Bacteria</taxon>
        <taxon>Bacillati</taxon>
        <taxon>Actinomycetota</taxon>
        <taxon>Actinomycetes</taxon>
        <taxon>Pseudonocardiales</taxon>
        <taxon>Pseudonocardiaceae</taxon>
        <taxon>Kibdelosporangium</taxon>
    </lineage>
</organism>
<gene>
    <name evidence="2" type="ORF">AOZ06_39015</name>
</gene>
<dbReference type="PROSITE" id="PS51257">
    <property type="entry name" value="PROKAR_LIPOPROTEIN"/>
    <property type="match status" value="1"/>
</dbReference>
<dbReference type="AlphaFoldDB" id="A0A0N9I2T5"/>
<dbReference type="EMBL" id="CP012752">
    <property type="protein sequence ID" value="ALG12067.1"/>
    <property type="molecule type" value="Genomic_DNA"/>
</dbReference>
<feature type="compositionally biased region" description="Basic and acidic residues" evidence="1">
    <location>
        <begin position="174"/>
        <end position="184"/>
    </location>
</feature>
<dbReference type="RefSeq" id="WP_054293963.1">
    <property type="nucleotide sequence ID" value="NZ_CP012752.1"/>
</dbReference>
<accession>A0A0N9I2T5</accession>